<feature type="binding site" evidence="7">
    <location>
        <position position="52"/>
    </location>
    <ligand>
        <name>S-adenosyl-L-methionine</name>
        <dbReference type="ChEBI" id="CHEBI:59789"/>
    </ligand>
</feature>
<dbReference type="SUPFAM" id="SSF53335">
    <property type="entry name" value="S-adenosyl-L-methionine-dependent methyltransferases"/>
    <property type="match status" value="1"/>
</dbReference>
<feature type="region of interest" description="Disordered" evidence="8">
    <location>
        <begin position="292"/>
        <end position="331"/>
    </location>
</feature>
<evidence type="ECO:0000256" key="2">
    <source>
        <dbReference type="ARBA" id="ARBA00022490"/>
    </source>
</evidence>
<proteinExistence type="inferred from homology"/>
<dbReference type="PANTHER" id="PTHR11265:SF0">
    <property type="entry name" value="12S RRNA N4-METHYLCYTIDINE METHYLTRANSFERASE"/>
    <property type="match status" value="1"/>
</dbReference>
<sequence>MFHHVTVLKEEAVAALDIKPDGIYVDCTLGGAGHSEQIASRLGPNGLLLCLDQDDQALAHAEQRLAPYKDRVRLIKSNFRYLREVLDEQQLPSRDGIPLVNGILYDLGVSSPQLDEAERGFSYNHDAPLDMRMDRTEALTAADVVNEWPEEELRRILWQYGEEKFAKSIARRIVQARSEGAIRTTGQLAELIKQAIPAAARRSGPHPAKRSFQAIRIAVNDELGAFEQSLEQAITCLDTGGRVAVITFHSLEDRICKQMFAKFVETCTCPPDFPVCVCRRDGVLKLVNRKPWTPDERELEENPRARSAKLRAAEKLPTRQEQEIKTRERGF</sequence>
<evidence type="ECO:0000256" key="5">
    <source>
        <dbReference type="ARBA" id="ARBA00022679"/>
    </source>
</evidence>
<evidence type="ECO:0000256" key="7">
    <source>
        <dbReference type="HAMAP-Rule" id="MF_01007"/>
    </source>
</evidence>
<feature type="compositionally biased region" description="Basic and acidic residues" evidence="8">
    <location>
        <begin position="311"/>
        <end position="331"/>
    </location>
</feature>
<dbReference type="EC" id="2.1.1.199" evidence="7"/>
<comment type="caution">
    <text evidence="9">The sequence shown here is derived from an EMBL/GenBank/DDBJ whole genome shotgun (WGS) entry which is preliminary data.</text>
</comment>
<dbReference type="GO" id="GO:0070475">
    <property type="term" value="P:rRNA base methylation"/>
    <property type="evidence" value="ECO:0007669"/>
    <property type="project" value="UniProtKB-UniRule"/>
</dbReference>
<dbReference type="GO" id="GO:0071424">
    <property type="term" value="F:rRNA (cytosine-N4-)-methyltransferase activity"/>
    <property type="evidence" value="ECO:0007669"/>
    <property type="project" value="UniProtKB-UniRule"/>
</dbReference>
<name>A0A8J4H1P7_9BACL</name>
<evidence type="ECO:0000256" key="6">
    <source>
        <dbReference type="ARBA" id="ARBA00022691"/>
    </source>
</evidence>
<dbReference type="Pfam" id="PF01795">
    <property type="entry name" value="Methyltransf_5"/>
    <property type="match status" value="1"/>
</dbReference>
<dbReference type="FunFam" id="1.10.150.170:FF:000001">
    <property type="entry name" value="Ribosomal RNA small subunit methyltransferase H"/>
    <property type="match status" value="1"/>
</dbReference>
<keyword evidence="6 7" id="KW-0949">S-adenosyl-L-methionine</keyword>
<feature type="binding site" evidence="7">
    <location>
        <position position="79"/>
    </location>
    <ligand>
        <name>S-adenosyl-L-methionine</name>
        <dbReference type="ChEBI" id="CHEBI:59789"/>
    </ligand>
</feature>
<protein>
    <recommendedName>
        <fullName evidence="7">Ribosomal RNA small subunit methyltransferase H</fullName>
        <ecNumber evidence="7">2.1.1.199</ecNumber>
    </recommendedName>
    <alternativeName>
        <fullName evidence="7">16S rRNA m(4)C1402 methyltransferase</fullName>
    </alternativeName>
    <alternativeName>
        <fullName evidence="7">rRNA (cytosine-N(4)-)-methyltransferase RsmH</fullName>
    </alternativeName>
</protein>
<dbReference type="AlphaFoldDB" id="A0A8J4H1P7"/>
<dbReference type="InterPro" id="IPR029063">
    <property type="entry name" value="SAM-dependent_MTases_sf"/>
</dbReference>
<keyword evidence="10" id="KW-1185">Reference proteome</keyword>
<feature type="binding site" evidence="7">
    <location>
        <begin position="32"/>
        <end position="34"/>
    </location>
    <ligand>
        <name>S-adenosyl-L-methionine</name>
        <dbReference type="ChEBI" id="CHEBI:59789"/>
    </ligand>
</feature>
<dbReference type="EMBL" id="BOVK01000011">
    <property type="protein sequence ID" value="GIQ67966.1"/>
    <property type="molecule type" value="Genomic_DNA"/>
</dbReference>
<evidence type="ECO:0000313" key="9">
    <source>
        <dbReference type="EMBL" id="GIQ67966.1"/>
    </source>
</evidence>
<organism evidence="9 10">
    <name type="scientific">Xylanibacillus composti</name>
    <dbReference type="NCBI Taxonomy" id="1572762"/>
    <lineage>
        <taxon>Bacteria</taxon>
        <taxon>Bacillati</taxon>
        <taxon>Bacillota</taxon>
        <taxon>Bacilli</taxon>
        <taxon>Bacillales</taxon>
        <taxon>Paenibacillaceae</taxon>
        <taxon>Xylanibacillus</taxon>
    </lineage>
</organism>
<dbReference type="NCBIfam" id="TIGR00006">
    <property type="entry name" value="16S rRNA (cytosine(1402)-N(4))-methyltransferase RsmH"/>
    <property type="match status" value="1"/>
</dbReference>
<reference evidence="9" key="1">
    <citation type="submission" date="2021-04" db="EMBL/GenBank/DDBJ databases">
        <title>Draft genome sequence of Xylanibacillus composti strain K13.</title>
        <authorList>
            <person name="Uke A."/>
            <person name="Chhe C."/>
            <person name="Baramee S."/>
            <person name="Kosugi A."/>
        </authorList>
    </citation>
    <scope>NUCLEOTIDE SEQUENCE</scope>
    <source>
        <strain evidence="9">K13</strain>
    </source>
</reference>
<dbReference type="PIRSF" id="PIRSF004486">
    <property type="entry name" value="MraW"/>
    <property type="match status" value="1"/>
</dbReference>
<evidence type="ECO:0000256" key="3">
    <source>
        <dbReference type="ARBA" id="ARBA00022552"/>
    </source>
</evidence>
<comment type="subcellular location">
    <subcellularLocation>
        <location evidence="7">Cytoplasm</location>
    </subcellularLocation>
</comment>
<keyword evidence="2 7" id="KW-0963">Cytoplasm</keyword>
<dbReference type="HAMAP" id="MF_01007">
    <property type="entry name" value="16SrRNA_methyltr_H"/>
    <property type="match status" value="1"/>
</dbReference>
<keyword evidence="4 7" id="KW-0489">Methyltransferase</keyword>
<evidence type="ECO:0000256" key="1">
    <source>
        <dbReference type="ARBA" id="ARBA00010396"/>
    </source>
</evidence>
<dbReference type="GO" id="GO:0005737">
    <property type="term" value="C:cytoplasm"/>
    <property type="evidence" value="ECO:0007669"/>
    <property type="project" value="UniProtKB-SubCell"/>
</dbReference>
<evidence type="ECO:0000313" key="10">
    <source>
        <dbReference type="Proteomes" id="UP000677918"/>
    </source>
</evidence>
<accession>A0A8J4H1P7</accession>
<feature type="binding site" evidence="7">
    <location>
        <position position="113"/>
    </location>
    <ligand>
        <name>S-adenosyl-L-methionine</name>
        <dbReference type="ChEBI" id="CHEBI:59789"/>
    </ligand>
</feature>
<keyword evidence="3 7" id="KW-0698">rRNA processing</keyword>
<dbReference type="InterPro" id="IPR002903">
    <property type="entry name" value="RsmH"/>
</dbReference>
<keyword evidence="5 7" id="KW-0808">Transferase</keyword>
<dbReference type="Gene3D" id="3.40.50.150">
    <property type="entry name" value="Vaccinia Virus protein VP39"/>
    <property type="match status" value="1"/>
</dbReference>
<evidence type="ECO:0000256" key="8">
    <source>
        <dbReference type="SAM" id="MobiDB-lite"/>
    </source>
</evidence>
<feature type="compositionally biased region" description="Basic and acidic residues" evidence="8">
    <location>
        <begin position="292"/>
        <end position="304"/>
    </location>
</feature>
<feature type="binding site" evidence="7">
    <location>
        <position position="106"/>
    </location>
    <ligand>
        <name>S-adenosyl-L-methionine</name>
        <dbReference type="ChEBI" id="CHEBI:59789"/>
    </ligand>
</feature>
<dbReference type="SUPFAM" id="SSF81799">
    <property type="entry name" value="Putative methyltransferase TM0872, insert domain"/>
    <property type="match status" value="1"/>
</dbReference>
<dbReference type="PANTHER" id="PTHR11265">
    <property type="entry name" value="S-ADENOSYL-METHYLTRANSFERASE MRAW"/>
    <property type="match status" value="1"/>
</dbReference>
<gene>
    <name evidence="7 9" type="primary">rsmH</name>
    <name evidence="9" type="ORF">XYCOK13_07900</name>
</gene>
<dbReference type="Proteomes" id="UP000677918">
    <property type="component" value="Unassembled WGS sequence"/>
</dbReference>
<comment type="similarity">
    <text evidence="1 7">Belongs to the methyltransferase superfamily. RsmH family.</text>
</comment>
<comment type="catalytic activity">
    <reaction evidence="7">
        <text>cytidine(1402) in 16S rRNA + S-adenosyl-L-methionine = N(4)-methylcytidine(1402) in 16S rRNA + S-adenosyl-L-homocysteine + H(+)</text>
        <dbReference type="Rhea" id="RHEA:42928"/>
        <dbReference type="Rhea" id="RHEA-COMP:10286"/>
        <dbReference type="Rhea" id="RHEA-COMP:10287"/>
        <dbReference type="ChEBI" id="CHEBI:15378"/>
        <dbReference type="ChEBI" id="CHEBI:57856"/>
        <dbReference type="ChEBI" id="CHEBI:59789"/>
        <dbReference type="ChEBI" id="CHEBI:74506"/>
        <dbReference type="ChEBI" id="CHEBI:82748"/>
        <dbReference type="EC" id="2.1.1.199"/>
    </reaction>
</comment>
<dbReference type="RefSeq" id="WP_213410591.1">
    <property type="nucleotide sequence ID" value="NZ_BOVK01000011.1"/>
</dbReference>
<dbReference type="Gene3D" id="1.10.150.170">
    <property type="entry name" value="Putative methyltransferase TM0872, insert domain"/>
    <property type="match status" value="1"/>
</dbReference>
<comment type="function">
    <text evidence="7">Specifically methylates the N4 position of cytidine in position 1402 (C1402) of 16S rRNA.</text>
</comment>
<evidence type="ECO:0000256" key="4">
    <source>
        <dbReference type="ARBA" id="ARBA00022603"/>
    </source>
</evidence>
<dbReference type="InterPro" id="IPR023397">
    <property type="entry name" value="SAM-dep_MeTrfase_MraW_recog"/>
</dbReference>